<dbReference type="InterPro" id="IPR051396">
    <property type="entry name" value="Bact_Antivir_Def_Nuclease"/>
</dbReference>
<reference evidence="2 3" key="1">
    <citation type="submission" date="2023-02" db="EMBL/GenBank/DDBJ databases">
        <title>Entomopathogenic bacteria.</title>
        <authorList>
            <person name="Machado R.A."/>
        </authorList>
    </citation>
    <scope>NUCLEOTIDE SEQUENCE [LARGE SCALE GENOMIC DNA]</scope>
    <source>
        <strain evidence="2 3">XENO-7</strain>
    </source>
</reference>
<dbReference type="Gene3D" id="3.40.50.300">
    <property type="entry name" value="P-loop containing nucleotide triphosphate hydrolases"/>
    <property type="match status" value="2"/>
</dbReference>
<evidence type="ECO:0000313" key="2">
    <source>
        <dbReference type="EMBL" id="MDC9621102.1"/>
    </source>
</evidence>
<evidence type="ECO:0000313" key="3">
    <source>
        <dbReference type="Proteomes" id="UP001214757"/>
    </source>
</evidence>
<keyword evidence="3" id="KW-1185">Reference proteome</keyword>
<dbReference type="InterPro" id="IPR041685">
    <property type="entry name" value="AAA_GajA/Old/RecF-like"/>
</dbReference>
<sequence length="469" mass="54241">MKETHIKKVELKGIHKRYNLEIDFNESLNILYGKNGTGKSTLIHIIANIANCDFIRFAFLEFISIKVIYSNDTSVCLTQTEENNEKFVTIKTDSDAEFSFGKREASKTIKQLEGDRYNREYETGLKYSREYDDTGLIKELLEFVKKNNIRQIKTSYFPAFRTIIEAWSSRRENPIGLPRDVRNMYSNRVTDFSRQLFGQFLPNIKYPSPIDIEHNLRDEIRDQQIKIARYEISVFSDSFVKVFSALLEGKNIDVNADQLLNEISQLTAESSSNKLGDLEENSNTYRELQQLVNKNAKHSDFKNSASGALAVYRDALKERQSFQQESFKEIDTYLEVVNSFLDKKELSYSFDKNKRIPKVGLKFPDGTWSSIMVMSSGERQLLTMLYAVTRMSGNSSVLIDEPEISLHIDWQEELLKKMMEQLENRQIIVCTHSPAIAAGFDDYMKEVSPVFIDSSKNGYDFSLNEEDDF</sequence>
<name>A0ABT5M4E1_9GAMM</name>
<proteinExistence type="predicted"/>
<comment type="caution">
    <text evidence="2">The sequence shown here is derived from an EMBL/GenBank/DDBJ whole genome shotgun (WGS) entry which is preliminary data.</text>
</comment>
<dbReference type="InterPro" id="IPR027417">
    <property type="entry name" value="P-loop_NTPase"/>
</dbReference>
<dbReference type="CDD" id="cd00267">
    <property type="entry name" value="ABC_ATPase"/>
    <property type="match status" value="1"/>
</dbReference>
<dbReference type="PANTHER" id="PTHR43581">
    <property type="entry name" value="ATP/GTP PHOSPHATASE"/>
    <property type="match status" value="1"/>
</dbReference>
<dbReference type="Proteomes" id="UP001214757">
    <property type="component" value="Unassembled WGS sequence"/>
</dbReference>
<evidence type="ECO:0000259" key="1">
    <source>
        <dbReference type="Pfam" id="PF13175"/>
    </source>
</evidence>
<dbReference type="Pfam" id="PF13175">
    <property type="entry name" value="AAA_15"/>
    <property type="match status" value="1"/>
</dbReference>
<feature type="domain" description="Endonuclease GajA/Old nuclease/RecF-like AAA" evidence="1">
    <location>
        <begin position="6"/>
        <end position="437"/>
    </location>
</feature>
<dbReference type="EMBL" id="JAQRFO010000008">
    <property type="protein sequence ID" value="MDC9621102.1"/>
    <property type="molecule type" value="Genomic_DNA"/>
</dbReference>
<dbReference type="PANTHER" id="PTHR43581:SF2">
    <property type="entry name" value="EXCINUCLEASE ATPASE SUBUNIT"/>
    <property type="match status" value="1"/>
</dbReference>
<gene>
    <name evidence="2" type="ORF">PSI22_05535</name>
</gene>
<dbReference type="SUPFAM" id="SSF52540">
    <property type="entry name" value="P-loop containing nucleoside triphosphate hydrolases"/>
    <property type="match status" value="1"/>
</dbReference>
<dbReference type="RefSeq" id="WP_273578908.1">
    <property type="nucleotide sequence ID" value="NZ_JAQRFO010000008.1"/>
</dbReference>
<organism evidence="2 3">
    <name type="scientific">Xenorhabdus aichiensis</name>
    <dbReference type="NCBI Taxonomy" id="3025874"/>
    <lineage>
        <taxon>Bacteria</taxon>
        <taxon>Pseudomonadati</taxon>
        <taxon>Pseudomonadota</taxon>
        <taxon>Gammaproteobacteria</taxon>
        <taxon>Enterobacterales</taxon>
        <taxon>Morganellaceae</taxon>
        <taxon>Xenorhabdus</taxon>
    </lineage>
</organism>
<protein>
    <submittedName>
        <fullName evidence="2">AAA family ATPase</fullName>
    </submittedName>
</protein>
<accession>A0ABT5M4E1</accession>